<dbReference type="OrthoDB" id="445007at2759"/>
<dbReference type="Pfam" id="PF05721">
    <property type="entry name" value="PhyH"/>
    <property type="match status" value="1"/>
</dbReference>
<gene>
    <name evidence="2" type="ORF">OFUS_LOCUS6445</name>
</gene>
<evidence type="ECO:0000313" key="2">
    <source>
        <dbReference type="EMBL" id="CAH1779656.1"/>
    </source>
</evidence>
<comment type="caution">
    <text evidence="2">The sequence shown here is derived from an EMBL/GenBank/DDBJ whole genome shotgun (WGS) entry which is preliminary data.</text>
</comment>
<dbReference type="SUPFAM" id="SSF51197">
    <property type="entry name" value="Clavaminate synthase-like"/>
    <property type="match status" value="1"/>
</dbReference>
<name>A0A8S4NF47_OWEFU</name>
<sequence>MRVAMASQFSSIELSERVELSELKKSFKRDGYFRLNYFLTPEEIQNIRSHLEEYQEKIVPTIPNRYAFYENKADESTLIRLERMLGFSDFFKELAEGVFKDIAELLMEEKCEVNNVSYFCKPPGAKPTPPHQDGQYFMHSKDAFVTQEETQEVGPGTLLGHHPLTIHLAGENRSKRWRPALCYSSELHVYYILLYSPIV</sequence>
<evidence type="ECO:0000256" key="1">
    <source>
        <dbReference type="ARBA" id="ARBA00001962"/>
    </source>
</evidence>
<organism evidence="2 3">
    <name type="scientific">Owenia fusiformis</name>
    <name type="common">Polychaete worm</name>
    <dbReference type="NCBI Taxonomy" id="6347"/>
    <lineage>
        <taxon>Eukaryota</taxon>
        <taxon>Metazoa</taxon>
        <taxon>Spiralia</taxon>
        <taxon>Lophotrochozoa</taxon>
        <taxon>Annelida</taxon>
        <taxon>Polychaeta</taxon>
        <taxon>Sedentaria</taxon>
        <taxon>Canalipalpata</taxon>
        <taxon>Sabellida</taxon>
        <taxon>Oweniida</taxon>
        <taxon>Oweniidae</taxon>
        <taxon>Owenia</taxon>
    </lineage>
</organism>
<evidence type="ECO:0000313" key="3">
    <source>
        <dbReference type="Proteomes" id="UP000749559"/>
    </source>
</evidence>
<dbReference type="Gene3D" id="2.60.120.620">
    <property type="entry name" value="q2cbj1_9rhob like domain"/>
    <property type="match status" value="2"/>
</dbReference>
<protein>
    <recommendedName>
        <fullName evidence="4">Phytanoyl-CoA dioxygenase</fullName>
    </recommendedName>
</protein>
<dbReference type="InterPro" id="IPR008775">
    <property type="entry name" value="Phytyl_CoA_dOase-like"/>
</dbReference>
<dbReference type="EMBL" id="CAIIXF020000003">
    <property type="protein sequence ID" value="CAH1779656.1"/>
    <property type="molecule type" value="Genomic_DNA"/>
</dbReference>
<dbReference type="Proteomes" id="UP000749559">
    <property type="component" value="Unassembled WGS sequence"/>
</dbReference>
<comment type="cofactor">
    <cofactor evidence="1">
        <name>Fe cation</name>
        <dbReference type="ChEBI" id="CHEBI:24875"/>
    </cofactor>
</comment>
<reference evidence="2" key="1">
    <citation type="submission" date="2022-03" db="EMBL/GenBank/DDBJ databases">
        <authorList>
            <person name="Martin C."/>
        </authorList>
    </citation>
    <scope>NUCLEOTIDE SEQUENCE</scope>
</reference>
<dbReference type="AlphaFoldDB" id="A0A8S4NF47"/>
<dbReference type="PANTHER" id="PTHR20883">
    <property type="entry name" value="PHYTANOYL-COA DIOXYGENASE DOMAIN CONTAINING 1"/>
    <property type="match status" value="1"/>
</dbReference>
<proteinExistence type="predicted"/>
<evidence type="ECO:0008006" key="4">
    <source>
        <dbReference type="Google" id="ProtNLM"/>
    </source>
</evidence>
<keyword evidence="3" id="KW-1185">Reference proteome</keyword>
<dbReference type="PANTHER" id="PTHR20883:SF46">
    <property type="entry name" value="PHYTANOYL-COA HYDROXYLASE"/>
    <property type="match status" value="1"/>
</dbReference>
<accession>A0A8S4NF47</accession>